<comment type="catalytic activity">
    <reaction evidence="10">
        <text>4 Fe(II)-[cytochrome c] + O2 + 8 H(+)(in) = 4 Fe(III)-[cytochrome c] + 2 H2O + 4 H(+)(out)</text>
        <dbReference type="Rhea" id="RHEA:11436"/>
        <dbReference type="Rhea" id="RHEA-COMP:10350"/>
        <dbReference type="Rhea" id="RHEA-COMP:14399"/>
        <dbReference type="ChEBI" id="CHEBI:15377"/>
        <dbReference type="ChEBI" id="CHEBI:15378"/>
        <dbReference type="ChEBI" id="CHEBI:15379"/>
        <dbReference type="ChEBI" id="CHEBI:29033"/>
        <dbReference type="ChEBI" id="CHEBI:29034"/>
        <dbReference type="EC" id="7.1.1.9"/>
    </reaction>
    <physiologicalReaction direction="left-to-right" evidence="10">
        <dbReference type="Rhea" id="RHEA:11437"/>
    </physiologicalReaction>
</comment>
<dbReference type="PANTHER" id="PTHR22888:SF9">
    <property type="entry name" value="CYTOCHROME C OXIDASE SUBUNIT 2"/>
    <property type="match status" value="1"/>
</dbReference>
<dbReference type="InterPro" id="IPR000456">
    <property type="entry name" value="Ribosomal_bL17"/>
</dbReference>
<dbReference type="GO" id="GO:0016020">
    <property type="term" value="C:membrane"/>
    <property type="evidence" value="ECO:0007669"/>
    <property type="project" value="UniProtKB-SubCell"/>
</dbReference>
<keyword evidence="12" id="KW-0687">Ribonucleoprotein</keyword>
<dbReference type="PROSITE" id="PS50857">
    <property type="entry name" value="COX2_CUA"/>
    <property type="match status" value="1"/>
</dbReference>
<dbReference type="InterPro" id="IPR002429">
    <property type="entry name" value="CcO_II-like_C"/>
</dbReference>
<evidence type="ECO:0000256" key="8">
    <source>
        <dbReference type="ARBA" id="ARBA00023136"/>
    </source>
</evidence>
<keyword evidence="5" id="KW-0479">Metal-binding</keyword>
<evidence type="ECO:0000256" key="1">
    <source>
        <dbReference type="ARBA" id="ARBA00001935"/>
    </source>
</evidence>
<evidence type="ECO:0000256" key="2">
    <source>
        <dbReference type="ARBA" id="ARBA00004370"/>
    </source>
</evidence>
<gene>
    <name evidence="13" type="ORF">POVCU1_038720</name>
    <name evidence="12" type="ORF">POVCU2_0041920</name>
</gene>
<evidence type="ECO:0000259" key="11">
    <source>
        <dbReference type="PROSITE" id="PS50857"/>
    </source>
</evidence>
<dbReference type="Pfam" id="PF01196">
    <property type="entry name" value="Ribosomal_L17"/>
    <property type="match status" value="1"/>
</dbReference>
<dbReference type="GO" id="GO:0006412">
    <property type="term" value="P:translation"/>
    <property type="evidence" value="ECO:0007669"/>
    <property type="project" value="InterPro"/>
</dbReference>
<keyword evidence="4" id="KW-0813">Transport</keyword>
<evidence type="ECO:0000256" key="10">
    <source>
        <dbReference type="ARBA" id="ARBA00049512"/>
    </source>
</evidence>
<dbReference type="PROSITE" id="PS00078">
    <property type="entry name" value="COX2"/>
    <property type="match status" value="1"/>
</dbReference>
<dbReference type="SUPFAM" id="SSF64263">
    <property type="entry name" value="Prokaryotic ribosomal protein L17"/>
    <property type="match status" value="1"/>
</dbReference>
<reference evidence="14 15" key="2">
    <citation type="submission" date="2016-05" db="EMBL/GenBank/DDBJ databases">
        <authorList>
            <person name="Naeem Raeece"/>
        </authorList>
    </citation>
    <scope>NUCLEOTIDE SEQUENCE [LARGE SCALE GENOMIC DNA]</scope>
</reference>
<proteinExistence type="inferred from homology"/>
<accession>A0A1A8W7Y8</accession>
<dbReference type="Gene3D" id="2.60.40.420">
    <property type="entry name" value="Cupredoxins - blue copper proteins"/>
    <property type="match status" value="1"/>
</dbReference>
<dbReference type="GO" id="GO:0003735">
    <property type="term" value="F:structural constituent of ribosome"/>
    <property type="evidence" value="ECO:0007669"/>
    <property type="project" value="InterPro"/>
</dbReference>
<evidence type="ECO:0000256" key="3">
    <source>
        <dbReference type="ARBA" id="ARBA00007866"/>
    </source>
</evidence>
<comment type="cofactor">
    <cofactor evidence="1">
        <name>Cu cation</name>
        <dbReference type="ChEBI" id="CHEBI:23378"/>
    </cofactor>
</comment>
<organism evidence="12 15">
    <name type="scientific">Plasmodium ovale curtisi</name>
    <dbReference type="NCBI Taxonomy" id="864141"/>
    <lineage>
        <taxon>Eukaryota</taxon>
        <taxon>Sar</taxon>
        <taxon>Alveolata</taxon>
        <taxon>Apicomplexa</taxon>
        <taxon>Aconoidasida</taxon>
        <taxon>Haemosporida</taxon>
        <taxon>Plasmodiidae</taxon>
        <taxon>Plasmodium</taxon>
        <taxon>Plasmodium (Plasmodium)</taxon>
    </lineage>
</organism>
<dbReference type="PANTHER" id="PTHR22888">
    <property type="entry name" value="CYTOCHROME C OXIDASE, SUBUNIT II"/>
    <property type="match status" value="1"/>
</dbReference>
<name>A0A1A8W7Y8_PLAOA</name>
<evidence type="ECO:0000256" key="5">
    <source>
        <dbReference type="ARBA" id="ARBA00022723"/>
    </source>
</evidence>
<comment type="subcellular location">
    <subcellularLocation>
        <location evidence="2">Membrane</location>
    </subcellularLocation>
</comment>
<dbReference type="InterPro" id="IPR036373">
    <property type="entry name" value="Ribosomal_bL17_sf"/>
</dbReference>
<reference evidence="12" key="1">
    <citation type="submission" date="2016-05" db="EMBL/GenBank/DDBJ databases">
        <authorList>
            <person name="Lavstsen T."/>
            <person name="Jespersen J.S."/>
        </authorList>
    </citation>
    <scope>NUCLEOTIDE SEQUENCE [LARGE SCALE GENOMIC DNA]</scope>
</reference>
<keyword evidence="7" id="KW-0186">Copper</keyword>
<dbReference type="InterPro" id="IPR045187">
    <property type="entry name" value="CcO_II"/>
</dbReference>
<dbReference type="GO" id="GO:0005507">
    <property type="term" value="F:copper ion binding"/>
    <property type="evidence" value="ECO:0007669"/>
    <property type="project" value="InterPro"/>
</dbReference>
<dbReference type="Proteomes" id="UP000078560">
    <property type="component" value="Unassembled WGS sequence"/>
</dbReference>
<dbReference type="EMBL" id="FLQU01000558">
    <property type="protein sequence ID" value="SBS87294.1"/>
    <property type="molecule type" value="Genomic_DNA"/>
</dbReference>
<evidence type="ECO:0000256" key="7">
    <source>
        <dbReference type="ARBA" id="ARBA00023008"/>
    </source>
</evidence>
<evidence type="ECO:0000256" key="4">
    <source>
        <dbReference type="ARBA" id="ARBA00022448"/>
    </source>
</evidence>
<dbReference type="PRINTS" id="PR01166">
    <property type="entry name" value="CYCOXIDASEII"/>
</dbReference>
<feature type="domain" description="Cytochrome oxidase subunit II copper A binding" evidence="11">
    <location>
        <begin position="345"/>
        <end position="495"/>
    </location>
</feature>
<dbReference type="Pfam" id="PF00116">
    <property type="entry name" value="COX2"/>
    <property type="match status" value="1"/>
</dbReference>
<comment type="similarity">
    <text evidence="3">Belongs to the cytochrome c oxidase subunit 2 family.</text>
</comment>
<evidence type="ECO:0000313" key="14">
    <source>
        <dbReference type="Proteomes" id="UP000078546"/>
    </source>
</evidence>
<keyword evidence="6" id="KW-0249">Electron transport</keyword>
<evidence type="ECO:0000313" key="15">
    <source>
        <dbReference type="Proteomes" id="UP000078560"/>
    </source>
</evidence>
<dbReference type="EMBL" id="FLQV01000712">
    <property type="protein sequence ID" value="SBS97500.1"/>
    <property type="molecule type" value="Genomic_DNA"/>
</dbReference>
<dbReference type="GO" id="GO:0005840">
    <property type="term" value="C:ribosome"/>
    <property type="evidence" value="ECO:0007669"/>
    <property type="project" value="UniProtKB-KW"/>
</dbReference>
<dbReference type="AlphaFoldDB" id="A0A1A8W7Y8"/>
<dbReference type="InterPro" id="IPR001505">
    <property type="entry name" value="Copper_CuA"/>
</dbReference>
<dbReference type="Gene3D" id="3.90.1030.10">
    <property type="entry name" value="Ribosomal protein L17"/>
    <property type="match status" value="1"/>
</dbReference>
<protein>
    <recommendedName>
        <fullName evidence="9">Cytochrome c oxidase polypeptide II</fullName>
    </recommendedName>
</protein>
<dbReference type="GO" id="GO:0004129">
    <property type="term" value="F:cytochrome-c oxidase activity"/>
    <property type="evidence" value="ECO:0007669"/>
    <property type="project" value="UniProtKB-EC"/>
</dbReference>
<evidence type="ECO:0000313" key="13">
    <source>
        <dbReference type="EMBL" id="SBS97500.1"/>
    </source>
</evidence>
<dbReference type="InterPro" id="IPR008972">
    <property type="entry name" value="Cupredoxin"/>
</dbReference>
<dbReference type="FunFam" id="2.60.40.420:FF:000063">
    <property type="entry name" value="Cytochrome c oxidase subunit 2, putative"/>
    <property type="match status" value="1"/>
</dbReference>
<evidence type="ECO:0000313" key="12">
    <source>
        <dbReference type="EMBL" id="SBS87294.1"/>
    </source>
</evidence>
<evidence type="ECO:0000256" key="6">
    <source>
        <dbReference type="ARBA" id="ARBA00022982"/>
    </source>
</evidence>
<sequence length="499" mass="57793">MSSVGRGTQSGKSSNGKTYAYPFRNMGYTSTLKFVNLGVRRRLFRRAHKQPHHKWDSIKNQLNELLKYGRIETTLTKAKELQGYAEELIYLAKKDSEENKLKVESMLRTAQGRRKLYEYYVPLYKHRSFFFTRVVNQWRLRLRDAAPMGFIEFVDRPGELRPAKPVGYDRIKYIYEEMKESRRNYRKYFHIAKKFNLLDENDQLVPRFEDSGLSKADTWYSDDEDEIVVNSEEEVQALNGENNEDSKSGRECVSSHPMWKYHVEEDAYMHIFAMSNAQYGSEISPENCSTNTVKARTSRQAANPLQCAVLTGEVLNGFSPFHLGRGRMKGIRSFFGFNNQTTFCENKLLLKNLNEEGKINVENVRAEDYPIPEKYLENPDKIPKYYVFQSNMVTDEDLQPGMLRQLEVDKRLTLPTRTHISFLVTATDVIHSWAIPSLGIKADAIPGRLHKITTFILREGVYYGQCSEMCGTLHGFMPIVIEAVSPEAYAAHAKKYYKE</sequence>
<evidence type="ECO:0000256" key="9">
    <source>
        <dbReference type="ARBA" id="ARBA00031389"/>
    </source>
</evidence>
<dbReference type="GO" id="GO:0042773">
    <property type="term" value="P:ATP synthesis coupled electron transport"/>
    <property type="evidence" value="ECO:0007669"/>
    <property type="project" value="TreeGrafter"/>
</dbReference>
<keyword evidence="8" id="KW-0472">Membrane</keyword>
<dbReference type="Proteomes" id="UP000078546">
    <property type="component" value="Unassembled WGS sequence"/>
</dbReference>
<keyword evidence="12" id="KW-0689">Ribosomal protein</keyword>
<dbReference type="SUPFAM" id="SSF49503">
    <property type="entry name" value="Cupredoxins"/>
    <property type="match status" value="1"/>
</dbReference>